<reference evidence="3" key="1">
    <citation type="submission" date="2011-08" db="EMBL/GenBank/DDBJ databases">
        <authorList>
            <person name="Rombauts S."/>
        </authorList>
    </citation>
    <scope>NUCLEOTIDE SEQUENCE</scope>
    <source>
        <strain evidence="3">London</strain>
    </source>
</reference>
<sequence>MNASNYLKLIEFSYILEGFQILYEFESDKSANGEMFLTASAIIDEIFKYSWFDKTISSHTKSILSQQWRKIICGKQSLDYNLFKNVLSDIHNVCEDYLLKKYSSEKYASGKFASEKYSIEYSKIDDFKKSSLTIDSGVQTLVEQPQMQSGGSKQSLDFEKTQKKEKKSSLDKFANIPKELLEKNGKLQTNVLEKHINKTFSFYQRSGIDSNSSSAQSTGPLKHLNPSPTEDDPILPILQYKLKKISLNSREN</sequence>
<evidence type="ECO:0000313" key="3">
    <source>
        <dbReference type="Proteomes" id="UP000015104"/>
    </source>
</evidence>
<protein>
    <submittedName>
        <fullName evidence="2">Uncharacterized protein</fullName>
    </submittedName>
</protein>
<dbReference type="AlphaFoldDB" id="T1KET3"/>
<feature type="region of interest" description="Disordered" evidence="1">
    <location>
        <begin position="209"/>
        <end position="233"/>
    </location>
</feature>
<organism evidence="2 3">
    <name type="scientific">Tetranychus urticae</name>
    <name type="common">Two-spotted spider mite</name>
    <dbReference type="NCBI Taxonomy" id="32264"/>
    <lineage>
        <taxon>Eukaryota</taxon>
        <taxon>Metazoa</taxon>
        <taxon>Ecdysozoa</taxon>
        <taxon>Arthropoda</taxon>
        <taxon>Chelicerata</taxon>
        <taxon>Arachnida</taxon>
        <taxon>Acari</taxon>
        <taxon>Acariformes</taxon>
        <taxon>Trombidiformes</taxon>
        <taxon>Prostigmata</taxon>
        <taxon>Eleutherengona</taxon>
        <taxon>Raphignathae</taxon>
        <taxon>Tetranychoidea</taxon>
        <taxon>Tetranychidae</taxon>
        <taxon>Tetranychus</taxon>
    </lineage>
</organism>
<feature type="compositionally biased region" description="Polar residues" evidence="1">
    <location>
        <begin position="209"/>
        <end position="219"/>
    </location>
</feature>
<evidence type="ECO:0000256" key="1">
    <source>
        <dbReference type="SAM" id="MobiDB-lite"/>
    </source>
</evidence>
<keyword evidence="3" id="KW-1185">Reference proteome</keyword>
<accession>T1KET3</accession>
<evidence type="ECO:0000313" key="2">
    <source>
        <dbReference type="EnsemblMetazoa" id="tetur10g00660.1"/>
    </source>
</evidence>
<dbReference type="HOGENOM" id="CLU_1103979_0_0_1"/>
<dbReference type="EnsemblMetazoa" id="tetur10g00660.1">
    <property type="protein sequence ID" value="tetur10g00660.1"/>
    <property type="gene ID" value="tetur10g00660"/>
</dbReference>
<name>T1KET3_TETUR</name>
<dbReference type="Proteomes" id="UP000015104">
    <property type="component" value="Unassembled WGS sequence"/>
</dbReference>
<dbReference type="EMBL" id="CAEY01000028">
    <property type="status" value="NOT_ANNOTATED_CDS"/>
    <property type="molecule type" value="Genomic_DNA"/>
</dbReference>
<proteinExistence type="predicted"/>
<reference evidence="2" key="2">
    <citation type="submission" date="2015-06" db="UniProtKB">
        <authorList>
            <consortium name="EnsemblMetazoa"/>
        </authorList>
    </citation>
    <scope>IDENTIFICATION</scope>
</reference>